<dbReference type="STRING" id="915059.NH26_03460"/>
<dbReference type="Pfam" id="PF04376">
    <property type="entry name" value="ATE_N"/>
    <property type="match status" value="1"/>
</dbReference>
<evidence type="ECO:0008006" key="7">
    <source>
        <dbReference type="Google" id="ProtNLM"/>
    </source>
</evidence>
<gene>
    <name evidence="5" type="ORF">NH26_03460</name>
</gene>
<name>A0A1S1YWS2_FLAPC</name>
<dbReference type="GO" id="GO:0005737">
    <property type="term" value="C:cytoplasm"/>
    <property type="evidence" value="ECO:0007669"/>
    <property type="project" value="TreeGrafter"/>
</dbReference>
<feature type="domain" description="N-end rule aminoacyl transferase C-terminal" evidence="4">
    <location>
        <begin position="92"/>
        <end position="208"/>
    </location>
</feature>
<comment type="caution">
    <text evidence="5">The sequence shown here is derived from an EMBL/GenBank/DDBJ whole genome shotgun (WGS) entry which is preliminary data.</text>
</comment>
<evidence type="ECO:0000259" key="4">
    <source>
        <dbReference type="Pfam" id="PF04377"/>
    </source>
</evidence>
<dbReference type="SUPFAM" id="SSF55729">
    <property type="entry name" value="Acyl-CoA N-acyltransferases (Nat)"/>
    <property type="match status" value="1"/>
</dbReference>
<protein>
    <recommendedName>
        <fullName evidence="7">Arginine-tRNA-protein transferase</fullName>
    </recommendedName>
</protein>
<proteinExistence type="predicted"/>
<dbReference type="RefSeq" id="WP_044225370.1">
    <property type="nucleotide sequence ID" value="NZ_JRYR02000001.1"/>
</dbReference>
<evidence type="ECO:0000256" key="2">
    <source>
        <dbReference type="ARBA" id="ARBA00023315"/>
    </source>
</evidence>
<dbReference type="GO" id="GO:0004057">
    <property type="term" value="F:arginyl-tRNA--protein transferase activity"/>
    <property type="evidence" value="ECO:0007669"/>
    <property type="project" value="InterPro"/>
</dbReference>
<sequence>MKIQYIVDDFSKSYVSPSQYDYLLAAGYRHFGENFFRYNINFHNDQVCNVLPLRIPLLQFSLSKSQKKILNKAVDFTCSIEKVSIDDTTHQMFEIHKKKFHDNVPNSIFDFLAKINTSATPTKIYELRVYDKDQIIAISYIGLGEKSLSSIYGMYDPSYSKFSLGILTMLLEIQFGMANDFIYYYHGYCYDIPSFYDYKKKFKPLERLNWEHNKWEAFE</sequence>
<evidence type="ECO:0000256" key="1">
    <source>
        <dbReference type="ARBA" id="ARBA00022679"/>
    </source>
</evidence>
<dbReference type="InterPro" id="IPR016181">
    <property type="entry name" value="Acyl_CoA_acyltransferase"/>
</dbReference>
<evidence type="ECO:0000313" key="5">
    <source>
        <dbReference type="EMBL" id="OHX65470.1"/>
    </source>
</evidence>
<evidence type="ECO:0000313" key="6">
    <source>
        <dbReference type="Proteomes" id="UP000179797"/>
    </source>
</evidence>
<dbReference type="InterPro" id="IPR030700">
    <property type="entry name" value="N-end_Aminoacyl_Trfase"/>
</dbReference>
<evidence type="ECO:0000259" key="3">
    <source>
        <dbReference type="Pfam" id="PF04376"/>
    </source>
</evidence>
<dbReference type="InterPro" id="IPR007472">
    <property type="entry name" value="N-end_Aminoacyl_Trfase_C"/>
</dbReference>
<dbReference type="EMBL" id="JRYR02000001">
    <property type="protein sequence ID" value="OHX65470.1"/>
    <property type="molecule type" value="Genomic_DNA"/>
</dbReference>
<organism evidence="5 6">
    <name type="scientific">Flammeovirga pacifica</name>
    <dbReference type="NCBI Taxonomy" id="915059"/>
    <lineage>
        <taxon>Bacteria</taxon>
        <taxon>Pseudomonadati</taxon>
        <taxon>Bacteroidota</taxon>
        <taxon>Cytophagia</taxon>
        <taxon>Cytophagales</taxon>
        <taxon>Flammeovirgaceae</taxon>
        <taxon>Flammeovirga</taxon>
    </lineage>
</organism>
<dbReference type="InterPro" id="IPR007471">
    <property type="entry name" value="N-end_Aminoacyl_Trfase_N"/>
</dbReference>
<dbReference type="PANTHER" id="PTHR21367:SF1">
    <property type="entry name" value="ARGINYL-TRNA--PROTEIN TRANSFERASE 1"/>
    <property type="match status" value="1"/>
</dbReference>
<dbReference type="Proteomes" id="UP000179797">
    <property type="component" value="Unassembled WGS sequence"/>
</dbReference>
<keyword evidence="2" id="KW-0012">Acyltransferase</keyword>
<accession>A0A1S1YWS2</accession>
<keyword evidence="1" id="KW-0808">Transferase</keyword>
<feature type="domain" description="N-end aminoacyl transferase N-terminal" evidence="3">
    <location>
        <begin position="13"/>
        <end position="68"/>
    </location>
</feature>
<dbReference type="PANTHER" id="PTHR21367">
    <property type="entry name" value="ARGININE-TRNA-PROTEIN TRANSFERASE 1"/>
    <property type="match status" value="1"/>
</dbReference>
<dbReference type="Pfam" id="PF04377">
    <property type="entry name" value="ATE_C"/>
    <property type="match status" value="1"/>
</dbReference>
<keyword evidence="6" id="KW-1185">Reference proteome</keyword>
<dbReference type="AlphaFoldDB" id="A0A1S1YWS2"/>
<reference evidence="5 6" key="1">
    <citation type="journal article" date="2012" name="Int. J. Syst. Evol. Microbiol.">
        <title>Flammeovirga pacifica sp. nov., isolated from deep-sea sediment.</title>
        <authorList>
            <person name="Xu H."/>
            <person name="Fu Y."/>
            <person name="Yang N."/>
            <person name="Ding Z."/>
            <person name="Lai Q."/>
            <person name="Zeng R."/>
        </authorList>
    </citation>
    <scope>NUCLEOTIDE SEQUENCE [LARGE SCALE GENOMIC DNA]</scope>
    <source>
        <strain evidence="6">DSM 24597 / LMG 26175 / WPAGA1</strain>
    </source>
</reference>
<dbReference type="OrthoDB" id="9782022at2"/>